<sequence length="233" mass="26010">MGGPPSVVKPVAAEKPTKGIALYINNADCYRNIEATNSLYISAENVYSDLWAVSLAISESDASPEVKEVEQKQCSDHMEIVERIIHDIPNYIHVKRILLKYRAITEVFRKGRLTAERSAALSIAMSSLEQQFQHCEVLAKNMMTPDVYQHYAANVGEAESFVQIYKVPESTHLTDQEASTEWKPLGKVITWKAQETITRNTEDIKDAKKSSGHTVIRMGVIRTMVAVGIMAAL</sequence>
<dbReference type="RefSeq" id="XP_028867213.1">
    <property type="nucleotide sequence ID" value="XM_029011380.1"/>
</dbReference>
<accession>A0A2H6KD93</accession>
<evidence type="ECO:0000313" key="1">
    <source>
        <dbReference type="EMBL" id="GBE60970.1"/>
    </source>
</evidence>
<comment type="caution">
    <text evidence="1">The sequence shown here is derived from an EMBL/GenBank/DDBJ whole genome shotgun (WGS) entry which is preliminary data.</text>
</comment>
<dbReference type="Proteomes" id="UP000236319">
    <property type="component" value="Unassembled WGS sequence"/>
</dbReference>
<dbReference type="VEuPathDB" id="PiroplasmaDB:BOVATA_024630"/>
<evidence type="ECO:0000313" key="2">
    <source>
        <dbReference type="Proteomes" id="UP000236319"/>
    </source>
</evidence>
<organism evidence="1 2">
    <name type="scientific">Babesia ovata</name>
    <dbReference type="NCBI Taxonomy" id="189622"/>
    <lineage>
        <taxon>Eukaryota</taxon>
        <taxon>Sar</taxon>
        <taxon>Alveolata</taxon>
        <taxon>Apicomplexa</taxon>
        <taxon>Aconoidasida</taxon>
        <taxon>Piroplasmida</taxon>
        <taxon>Babesiidae</taxon>
        <taxon>Babesia</taxon>
    </lineage>
</organism>
<proteinExistence type="predicted"/>
<keyword evidence="2" id="KW-1185">Reference proteome</keyword>
<name>A0A2H6KD93_9APIC</name>
<protein>
    <submittedName>
        <fullName evidence="1">Uncharacterized protein</fullName>
    </submittedName>
</protein>
<dbReference type="AlphaFoldDB" id="A0A2H6KD93"/>
<gene>
    <name evidence="1" type="ORF">BOVATA_024630</name>
</gene>
<dbReference type="OrthoDB" id="367009at2759"/>
<dbReference type="EMBL" id="BDSA01000002">
    <property type="protein sequence ID" value="GBE60970.1"/>
    <property type="molecule type" value="Genomic_DNA"/>
</dbReference>
<dbReference type="GeneID" id="39874740"/>
<reference evidence="1 2" key="1">
    <citation type="journal article" date="2017" name="BMC Genomics">
        <title>Whole-genome assembly of Babesia ovata and comparative genomics between closely related pathogens.</title>
        <authorList>
            <person name="Yamagishi J."/>
            <person name="Asada M."/>
            <person name="Hakimi H."/>
            <person name="Tanaka T.Q."/>
            <person name="Sugimoto C."/>
            <person name="Kawazu S."/>
        </authorList>
    </citation>
    <scope>NUCLEOTIDE SEQUENCE [LARGE SCALE GENOMIC DNA]</scope>
    <source>
        <strain evidence="1 2">Miyake</strain>
    </source>
</reference>